<evidence type="ECO:0000313" key="4">
    <source>
        <dbReference type="Proteomes" id="UP000249616"/>
    </source>
</evidence>
<evidence type="ECO:0008006" key="5">
    <source>
        <dbReference type="Google" id="ProtNLM"/>
    </source>
</evidence>
<dbReference type="EMBL" id="CP030073">
    <property type="protein sequence ID" value="AWW41371.1"/>
    <property type="molecule type" value="Genomic_DNA"/>
</dbReference>
<keyword evidence="4" id="KW-1185">Reference proteome</keyword>
<dbReference type="InterPro" id="IPR046172">
    <property type="entry name" value="DUF6174"/>
</dbReference>
<proteinExistence type="predicted"/>
<sequence>MTAVHRSRPRLRTTALIGALMCATVACGSEEAASTGSAARSGGAGATSGSSGAWEEPSSYTYTLVSSQGERALIGTFRVTVRDGEVARAVGLDDSGRQVVRRGLAEVPTIGMLLEDLEQARRDAAHTAEAEYAADGHPVRISLDREKNTIDDEALYVISGFTPADR</sequence>
<dbReference type="Pfam" id="PF19671">
    <property type="entry name" value="DUF6174"/>
    <property type="match status" value="1"/>
</dbReference>
<accession>A0A2Z4J8A2</accession>
<keyword evidence="2" id="KW-0732">Signal</keyword>
<organism evidence="3 4">
    <name type="scientific">Streptomyces cadmiisoli</name>
    <dbReference type="NCBI Taxonomy" id="2184053"/>
    <lineage>
        <taxon>Bacteria</taxon>
        <taxon>Bacillati</taxon>
        <taxon>Actinomycetota</taxon>
        <taxon>Actinomycetes</taxon>
        <taxon>Kitasatosporales</taxon>
        <taxon>Streptomycetaceae</taxon>
        <taxon>Streptomyces</taxon>
        <taxon>Streptomyces aurantiacus group</taxon>
    </lineage>
</organism>
<feature type="chain" id="PRO_5016262753" description="Lipoprotein" evidence="2">
    <location>
        <begin position="29"/>
        <end position="166"/>
    </location>
</feature>
<gene>
    <name evidence="3" type="ORF">DN051_35760</name>
</gene>
<dbReference type="Proteomes" id="UP000249616">
    <property type="component" value="Chromosome"/>
</dbReference>
<feature type="signal peptide" evidence="2">
    <location>
        <begin position="1"/>
        <end position="28"/>
    </location>
</feature>
<feature type="compositionally biased region" description="Low complexity" evidence="1">
    <location>
        <begin position="34"/>
        <end position="53"/>
    </location>
</feature>
<evidence type="ECO:0000313" key="3">
    <source>
        <dbReference type="EMBL" id="AWW41371.1"/>
    </source>
</evidence>
<dbReference type="RefSeq" id="WP_112440795.1">
    <property type="nucleotide sequence ID" value="NZ_CP030073.1"/>
</dbReference>
<name>A0A2Z4J8A2_9ACTN</name>
<feature type="region of interest" description="Disordered" evidence="1">
    <location>
        <begin position="34"/>
        <end position="56"/>
    </location>
</feature>
<reference evidence="3 4" key="1">
    <citation type="journal article" date="2019" name="Int. J. Syst. Evol. Microbiol.">
        <title>Streptomyces cadmiisoli sp. nov., a novel actinomycete isolated from cadmium-contaminated soil.</title>
        <authorList>
            <person name="Li K."/>
            <person name="Tang X."/>
            <person name="Zhao J."/>
            <person name="Guo Y."/>
            <person name="Tang Y."/>
            <person name="Gao J."/>
        </authorList>
    </citation>
    <scope>NUCLEOTIDE SEQUENCE [LARGE SCALE GENOMIC DNA]</scope>
    <source>
        <strain evidence="3 4">ZFG47</strain>
    </source>
</reference>
<evidence type="ECO:0000256" key="2">
    <source>
        <dbReference type="SAM" id="SignalP"/>
    </source>
</evidence>
<protein>
    <recommendedName>
        <fullName evidence="5">Lipoprotein</fullName>
    </recommendedName>
</protein>
<dbReference type="AlphaFoldDB" id="A0A2Z4J8A2"/>
<dbReference type="KEGG" id="scad:DN051_35760"/>
<evidence type="ECO:0000256" key="1">
    <source>
        <dbReference type="SAM" id="MobiDB-lite"/>
    </source>
</evidence>
<dbReference type="PROSITE" id="PS51257">
    <property type="entry name" value="PROKAR_LIPOPROTEIN"/>
    <property type="match status" value="1"/>
</dbReference>